<accession>B7PHA5</accession>
<dbReference type="EMBL" id="ABJB010713597">
    <property type="status" value="NOT_ANNOTATED_CDS"/>
    <property type="molecule type" value="Genomic_DNA"/>
</dbReference>
<keyword evidence="1" id="KW-0812">Transmembrane</keyword>
<dbReference type="EMBL" id="ABJB010199510">
    <property type="status" value="NOT_ANNOTATED_CDS"/>
    <property type="molecule type" value="Genomic_DNA"/>
</dbReference>
<dbReference type="SMART" id="SM00703">
    <property type="entry name" value="NRF"/>
    <property type="match status" value="1"/>
</dbReference>
<proteinExistence type="predicted"/>
<dbReference type="EMBL" id="DS711778">
    <property type="protein sequence ID" value="EEC05977.1"/>
    <property type="molecule type" value="Genomic_DNA"/>
</dbReference>
<keyword evidence="1" id="KW-0472">Membrane</keyword>
<feature type="transmembrane region" description="Helical" evidence="1">
    <location>
        <begin position="450"/>
        <end position="472"/>
    </location>
</feature>
<feature type="non-terminal residue" evidence="3">
    <location>
        <position position="1"/>
    </location>
</feature>
<reference evidence="3 5" key="1">
    <citation type="submission" date="2008-03" db="EMBL/GenBank/DDBJ databases">
        <title>Annotation of Ixodes scapularis.</title>
        <authorList>
            <consortium name="Ixodes scapularis Genome Project Consortium"/>
            <person name="Caler E."/>
            <person name="Hannick L.I."/>
            <person name="Bidwell S."/>
            <person name="Joardar V."/>
            <person name="Thiagarajan M."/>
            <person name="Amedeo P."/>
            <person name="Galinsky K.J."/>
            <person name="Schobel S."/>
            <person name="Inman J."/>
            <person name="Hostetler J."/>
            <person name="Miller J."/>
            <person name="Hammond M."/>
            <person name="Megy K."/>
            <person name="Lawson D."/>
            <person name="Kodira C."/>
            <person name="Sutton G."/>
            <person name="Meyer J."/>
            <person name="Hill C.A."/>
            <person name="Birren B."/>
            <person name="Nene V."/>
            <person name="Collins F."/>
            <person name="Alarcon-Chaidez F."/>
            <person name="Wikel S."/>
            <person name="Strausberg R."/>
        </authorList>
    </citation>
    <scope>NUCLEOTIDE SEQUENCE [LARGE SCALE GENOMIC DNA]</scope>
    <source>
        <strain evidence="5">Wikel</strain>
        <strain evidence="3">Wikel colony</strain>
    </source>
</reference>
<dbReference type="EMBL" id="ABJB010180428">
    <property type="status" value="NOT_ANNOTATED_CDS"/>
    <property type="molecule type" value="Genomic_DNA"/>
</dbReference>
<dbReference type="OrthoDB" id="6497070at2759"/>
<dbReference type="Pfam" id="PF20146">
    <property type="entry name" value="NRF"/>
    <property type="match status" value="1"/>
</dbReference>
<evidence type="ECO:0000259" key="2">
    <source>
        <dbReference type="SMART" id="SM00703"/>
    </source>
</evidence>
<feature type="transmembrane region" description="Helical" evidence="1">
    <location>
        <begin position="344"/>
        <end position="367"/>
    </location>
</feature>
<dbReference type="EMBL" id="ABJB010782619">
    <property type="status" value="NOT_ANNOTATED_CDS"/>
    <property type="molecule type" value="Genomic_DNA"/>
</dbReference>
<dbReference type="VEuPathDB" id="VectorBase:ISCW017693"/>
<keyword evidence="5" id="KW-1185">Reference proteome</keyword>
<dbReference type="Proteomes" id="UP000001555">
    <property type="component" value="Unassembled WGS sequence"/>
</dbReference>
<dbReference type="InParanoid" id="B7PHA5"/>
<sequence>TAMSAITPVRNSTRVAFRKAWFAIALMFVGPGFVCGHGPNDSVTDQWLAMERVFKGAVDQGFRRLLPHVLKMSEDNDLSAQCTSAFIAVLRKLRSLDRNVLRMVDASGKLAPGLLEGSLTDFGNFDECLSVAVGDDPSAHPLFRGQYCMVKARPPLPPKPWVVSKHFQAVNFSLFPETSVIRELLEDAGTFYATTTRTGLCMPSSCSKQDVESIVKGGSAIQRLSSLSAYETARKLLVVRAPKDEDSRRLQVFHGLRALSIIWVVWVHHYAYNDISVYSGAKMAKKLVVQYNTQLFNNGWLAVDTFFFVRRTYLALFLMGLMVMAGVGVVMAQTLVNDYQPTALFVAVCWAVSLCSGATILFCTKEWGSGDVPSPWVSAAYAGTHRLVWGLCLAWIVVACVSGIVNAILSTRLLVPISRLSYSIYVLHVPLVWLRMWTIRERILISFMPMFYNGIGTFILSLVVAFFGTLFFERPLTAVKDVVFGFFASLGRDEKGKLSSEKETTFNTVFQTSSSSDPIFSGESVAKVDEVDKEDLALSSSPSRGFLPLRVRVSQSHTMGFSKKMDATNPRMVANTKLEMADMN</sequence>
<dbReference type="VEuPathDB" id="VectorBase:ISCP_020970"/>
<evidence type="ECO:0000313" key="5">
    <source>
        <dbReference type="Proteomes" id="UP000001555"/>
    </source>
</evidence>
<feature type="transmembrane region" description="Helical" evidence="1">
    <location>
        <begin position="420"/>
        <end position="438"/>
    </location>
</feature>
<feature type="transmembrane region" description="Helical" evidence="1">
    <location>
        <begin position="313"/>
        <end position="332"/>
    </location>
</feature>
<feature type="domain" description="Nose resistant-to-fluoxetine protein N-terminal" evidence="2">
    <location>
        <begin position="79"/>
        <end position="233"/>
    </location>
</feature>
<dbReference type="PANTHER" id="PTHR11161:SF0">
    <property type="entry name" value="O-ACYLTRANSFERASE LIKE PROTEIN"/>
    <property type="match status" value="1"/>
</dbReference>
<feature type="transmembrane region" description="Helical" evidence="1">
    <location>
        <begin position="387"/>
        <end position="408"/>
    </location>
</feature>
<gene>
    <name evidence="3" type="ORF">IscW_ISCW017693</name>
</gene>
<evidence type="ECO:0000313" key="4">
    <source>
        <dbReference type="EnsemblMetazoa" id="ISCW017693-PA"/>
    </source>
</evidence>
<dbReference type="InterPro" id="IPR006621">
    <property type="entry name" value="Nose-resist-to-fluoxetine_N"/>
</dbReference>
<evidence type="ECO:0000256" key="1">
    <source>
        <dbReference type="SAM" id="Phobius"/>
    </source>
</evidence>
<dbReference type="EMBL" id="ABJB010667146">
    <property type="status" value="NOT_ANNOTATED_CDS"/>
    <property type="molecule type" value="Genomic_DNA"/>
</dbReference>
<dbReference type="HOGENOM" id="CLU_467415_0_0_1"/>
<reference evidence="4" key="2">
    <citation type="submission" date="2020-05" db="UniProtKB">
        <authorList>
            <consortium name="EnsemblMetazoa"/>
        </authorList>
    </citation>
    <scope>IDENTIFICATION</scope>
    <source>
        <strain evidence="4">wikel</strain>
    </source>
</reference>
<evidence type="ECO:0000313" key="3">
    <source>
        <dbReference type="EMBL" id="EEC05977.1"/>
    </source>
</evidence>
<name>B7PHA5_IXOSC</name>
<dbReference type="PANTHER" id="PTHR11161">
    <property type="entry name" value="O-ACYLTRANSFERASE"/>
    <property type="match status" value="1"/>
</dbReference>
<dbReference type="VEuPathDB" id="VectorBase:ISCI017693"/>
<keyword evidence="1" id="KW-1133">Transmembrane helix</keyword>
<dbReference type="EnsemblMetazoa" id="ISCW017693-RA">
    <property type="protein sequence ID" value="ISCW017693-PA"/>
    <property type="gene ID" value="ISCW017693"/>
</dbReference>
<protein>
    <recommendedName>
        <fullName evidence="2">Nose resistant-to-fluoxetine protein N-terminal domain-containing protein</fullName>
    </recommendedName>
</protein>
<organism>
    <name type="scientific">Ixodes scapularis</name>
    <name type="common">Black-legged tick</name>
    <name type="synonym">Deer tick</name>
    <dbReference type="NCBI Taxonomy" id="6945"/>
    <lineage>
        <taxon>Eukaryota</taxon>
        <taxon>Metazoa</taxon>
        <taxon>Ecdysozoa</taxon>
        <taxon>Arthropoda</taxon>
        <taxon>Chelicerata</taxon>
        <taxon>Arachnida</taxon>
        <taxon>Acari</taxon>
        <taxon>Parasitiformes</taxon>
        <taxon>Ixodida</taxon>
        <taxon>Ixodoidea</taxon>
        <taxon>Ixodidae</taxon>
        <taxon>Ixodinae</taxon>
        <taxon>Ixodes</taxon>
    </lineage>
</organism>
<dbReference type="EMBL" id="ABJB010248461">
    <property type="status" value="NOT_ANNOTATED_CDS"/>
    <property type="molecule type" value="Genomic_DNA"/>
</dbReference>
<dbReference type="PaxDb" id="6945-B7PHA5"/>
<dbReference type="EMBL" id="ABJB010232425">
    <property type="status" value="NOT_ANNOTATED_CDS"/>
    <property type="molecule type" value="Genomic_DNA"/>
</dbReference>
<dbReference type="EMBL" id="ABJB010994055">
    <property type="status" value="NOT_ANNOTATED_CDS"/>
    <property type="molecule type" value="Genomic_DNA"/>
</dbReference>
<dbReference type="InterPro" id="IPR052728">
    <property type="entry name" value="O2_lipid_transport_reg"/>
</dbReference>
<dbReference type="AlphaFoldDB" id="B7PHA5"/>